<dbReference type="InterPro" id="IPR036938">
    <property type="entry name" value="PAP2/HPO_sf"/>
</dbReference>
<dbReference type="EC" id="3.6.1.27" evidence="1"/>
<dbReference type="OrthoDB" id="9773582at2"/>
<feature type="chain" id="PRO_5019250538" description="undecaprenyl-diphosphate phosphatase" evidence="4">
    <location>
        <begin position="25"/>
        <end position="409"/>
    </location>
</feature>
<dbReference type="Gene3D" id="1.20.144.10">
    <property type="entry name" value="Phosphatidic acid phosphatase type 2/haloperoxidase"/>
    <property type="match status" value="1"/>
</dbReference>
<dbReference type="SMART" id="SM00014">
    <property type="entry name" value="acidPPc"/>
    <property type="match status" value="1"/>
</dbReference>
<feature type="domain" description="Phosphatidic acid phosphatase type 2/haloperoxidase" evidence="5">
    <location>
        <begin position="57"/>
        <end position="154"/>
    </location>
</feature>
<dbReference type="Pfam" id="PF01569">
    <property type="entry name" value="PAP2"/>
    <property type="match status" value="1"/>
</dbReference>
<organism evidence="6 7">
    <name type="scientific">Alginatibacterium sediminis</name>
    <dbReference type="NCBI Taxonomy" id="2164068"/>
    <lineage>
        <taxon>Bacteria</taxon>
        <taxon>Pseudomonadati</taxon>
        <taxon>Pseudomonadota</taxon>
        <taxon>Gammaproteobacteria</taxon>
        <taxon>Alteromonadales</taxon>
        <taxon>Alteromonadaceae</taxon>
        <taxon>Alginatibacterium</taxon>
    </lineage>
</organism>
<evidence type="ECO:0000259" key="5">
    <source>
        <dbReference type="SMART" id="SM00014"/>
    </source>
</evidence>
<evidence type="ECO:0000256" key="2">
    <source>
        <dbReference type="ARBA" id="ARBA00032707"/>
    </source>
</evidence>
<keyword evidence="4" id="KW-0732">Signal</keyword>
<evidence type="ECO:0000313" key="7">
    <source>
        <dbReference type="Proteomes" id="UP000286482"/>
    </source>
</evidence>
<name>A0A420EMX1_9ALTE</name>
<dbReference type="Proteomes" id="UP000286482">
    <property type="component" value="Unassembled WGS sequence"/>
</dbReference>
<sequence>MATSKLLIKTTLSSMLLVATQANADFSHQHAGDYTQVLLPLTGLGVSLAKGDTEGTWQLTRSFVTSTVISQSIKYVAAKQRPNFAARTSFPSGHTTAAFSGASFLHTRYGSTWGVPAYAVAAYTGWSRVYSDKHYWDDVIGGASIAVLTNLFFVNPIAEDITVSPMINGDSKGLKFSFSNRFFEGGSRAKAPDTRFNPKFKFDFYMGPSQLKSSDSISYDNHDHLEVDDRITTAAVRWTYALDSRNDFSFFTQPFEIRSQGKAASGQEQYAQYQVWDNILNWSYDLAPNNAWIARAGAGLMLQYAKTAISDAAHFENFNTVGEEWLFYPMLNANIGYQFDPKWAAVLAAEYGNNGDGNVISANATVNYLFNKRWDAALGYSYYQRDQDNVKTLRRIEFDSIFLRVGYKF</sequence>
<gene>
    <name evidence="6" type="ORF">DBZ36_00005</name>
</gene>
<evidence type="ECO:0000256" key="3">
    <source>
        <dbReference type="ARBA" id="ARBA00047594"/>
    </source>
</evidence>
<comment type="caution">
    <text evidence="6">The sequence shown here is derived from an EMBL/GenBank/DDBJ whole genome shotgun (WGS) entry which is preliminary data.</text>
</comment>
<accession>A0A420EMX1</accession>
<proteinExistence type="predicted"/>
<dbReference type="RefSeq" id="WP_120352870.1">
    <property type="nucleotide sequence ID" value="NZ_RAQO01000001.1"/>
</dbReference>
<comment type="catalytic activity">
    <reaction evidence="3">
        <text>di-trans,octa-cis-undecaprenyl diphosphate + H2O = di-trans,octa-cis-undecaprenyl phosphate + phosphate + H(+)</text>
        <dbReference type="Rhea" id="RHEA:28094"/>
        <dbReference type="ChEBI" id="CHEBI:15377"/>
        <dbReference type="ChEBI" id="CHEBI:15378"/>
        <dbReference type="ChEBI" id="CHEBI:43474"/>
        <dbReference type="ChEBI" id="CHEBI:58405"/>
        <dbReference type="ChEBI" id="CHEBI:60392"/>
        <dbReference type="EC" id="3.6.1.27"/>
    </reaction>
</comment>
<feature type="signal peptide" evidence="4">
    <location>
        <begin position="1"/>
        <end position="24"/>
    </location>
</feature>
<dbReference type="AlphaFoldDB" id="A0A420EMX1"/>
<dbReference type="CDD" id="cd03394">
    <property type="entry name" value="PAP2_like_5"/>
    <property type="match status" value="1"/>
</dbReference>
<dbReference type="PANTHER" id="PTHR14969:SF13">
    <property type="entry name" value="AT30094P"/>
    <property type="match status" value="1"/>
</dbReference>
<reference evidence="6 7" key="1">
    <citation type="submission" date="2018-09" db="EMBL/GenBank/DDBJ databases">
        <authorList>
            <person name="Wang Z."/>
        </authorList>
    </citation>
    <scope>NUCLEOTIDE SEQUENCE [LARGE SCALE GENOMIC DNA]</scope>
    <source>
        <strain evidence="6 7">ALS 81</strain>
    </source>
</reference>
<dbReference type="EMBL" id="RAQO01000001">
    <property type="protein sequence ID" value="RKF22067.1"/>
    <property type="molecule type" value="Genomic_DNA"/>
</dbReference>
<dbReference type="GO" id="GO:0050380">
    <property type="term" value="F:undecaprenyl-diphosphatase activity"/>
    <property type="evidence" value="ECO:0007669"/>
    <property type="project" value="UniProtKB-EC"/>
</dbReference>
<evidence type="ECO:0000313" key="6">
    <source>
        <dbReference type="EMBL" id="RKF22067.1"/>
    </source>
</evidence>
<dbReference type="PANTHER" id="PTHR14969">
    <property type="entry name" value="SPHINGOSINE-1-PHOSPHATE PHOSPHOHYDROLASE"/>
    <property type="match status" value="1"/>
</dbReference>
<dbReference type="InterPro" id="IPR000326">
    <property type="entry name" value="PAP2/HPO"/>
</dbReference>
<keyword evidence="7" id="KW-1185">Reference proteome</keyword>
<protein>
    <recommendedName>
        <fullName evidence="1">undecaprenyl-diphosphate phosphatase</fullName>
        <ecNumber evidence="1">3.6.1.27</ecNumber>
    </recommendedName>
    <alternativeName>
        <fullName evidence="2">Undecaprenyl pyrophosphate phosphatase</fullName>
    </alternativeName>
</protein>
<evidence type="ECO:0000256" key="1">
    <source>
        <dbReference type="ARBA" id="ARBA00012374"/>
    </source>
</evidence>
<dbReference type="SUPFAM" id="SSF48317">
    <property type="entry name" value="Acid phosphatase/Vanadium-dependent haloperoxidase"/>
    <property type="match status" value="1"/>
</dbReference>
<evidence type="ECO:0000256" key="4">
    <source>
        <dbReference type="SAM" id="SignalP"/>
    </source>
</evidence>